<gene>
    <name evidence="3" type="ORF">UW35_C0016G0016</name>
</gene>
<dbReference type="InterPro" id="IPR036058">
    <property type="entry name" value="Kazal_dom_sf"/>
</dbReference>
<dbReference type="PROSITE" id="PS51465">
    <property type="entry name" value="KAZAL_2"/>
    <property type="match status" value="1"/>
</dbReference>
<protein>
    <recommendedName>
        <fullName evidence="2">Kazal-like domain-containing protein</fullName>
    </recommendedName>
</protein>
<dbReference type="Proteomes" id="UP000033861">
    <property type="component" value="Unassembled WGS sequence"/>
</dbReference>
<keyword evidence="1" id="KW-0472">Membrane</keyword>
<dbReference type="EMBL" id="LCHZ01000016">
    <property type="protein sequence ID" value="KKT46333.1"/>
    <property type="molecule type" value="Genomic_DNA"/>
</dbReference>
<dbReference type="Gene3D" id="3.30.60.30">
    <property type="match status" value="1"/>
</dbReference>
<dbReference type="SUPFAM" id="SSF100895">
    <property type="entry name" value="Kazal-type serine protease inhibitors"/>
    <property type="match status" value="1"/>
</dbReference>
<dbReference type="CDD" id="cd00104">
    <property type="entry name" value="KAZAL_FS"/>
    <property type="match status" value="1"/>
</dbReference>
<organism evidence="3 4">
    <name type="scientific">Candidatus Collierbacteria bacterium GW2011_GWF2_44_15</name>
    <dbReference type="NCBI Taxonomy" id="1618404"/>
    <lineage>
        <taxon>Bacteria</taxon>
        <taxon>Candidatus Collieribacteriota</taxon>
    </lineage>
</organism>
<dbReference type="InterPro" id="IPR002350">
    <property type="entry name" value="Kazal_dom"/>
</dbReference>
<feature type="domain" description="Kazal-like" evidence="2">
    <location>
        <begin position="47"/>
        <end position="96"/>
    </location>
</feature>
<evidence type="ECO:0000313" key="4">
    <source>
        <dbReference type="Proteomes" id="UP000033861"/>
    </source>
</evidence>
<keyword evidence="1" id="KW-1133">Transmembrane helix</keyword>
<name>A0A0G1HIC7_9BACT</name>
<accession>A0A0G1HIC7</accession>
<dbReference type="AlphaFoldDB" id="A0A0G1HIC7"/>
<evidence type="ECO:0000259" key="2">
    <source>
        <dbReference type="PROSITE" id="PS51465"/>
    </source>
</evidence>
<dbReference type="STRING" id="1618404.UW35_C0016G0016"/>
<feature type="transmembrane region" description="Helical" evidence="1">
    <location>
        <begin position="12"/>
        <end position="30"/>
    </location>
</feature>
<proteinExistence type="predicted"/>
<reference evidence="3 4" key="1">
    <citation type="journal article" date="2015" name="Nature">
        <title>rRNA introns, odd ribosomes, and small enigmatic genomes across a large radiation of phyla.</title>
        <authorList>
            <person name="Brown C.T."/>
            <person name="Hug L.A."/>
            <person name="Thomas B.C."/>
            <person name="Sharon I."/>
            <person name="Castelle C.J."/>
            <person name="Singh A."/>
            <person name="Wilkins M.J."/>
            <person name="Williams K.H."/>
            <person name="Banfield J.F."/>
        </authorList>
    </citation>
    <scope>NUCLEOTIDE SEQUENCE [LARGE SCALE GENOMIC DNA]</scope>
</reference>
<dbReference type="Pfam" id="PF00050">
    <property type="entry name" value="Kazal_1"/>
    <property type="match status" value="1"/>
</dbReference>
<evidence type="ECO:0000313" key="3">
    <source>
        <dbReference type="EMBL" id="KKT46333.1"/>
    </source>
</evidence>
<evidence type="ECO:0000256" key="1">
    <source>
        <dbReference type="SAM" id="Phobius"/>
    </source>
</evidence>
<comment type="caution">
    <text evidence="3">The sequence shown here is derived from an EMBL/GenBank/DDBJ whole genome shotgun (WGS) entry which is preliminary data.</text>
</comment>
<sequence length="104" mass="11196">MKAFSAEESLWLALPILIVLLGLAAALVIFQTRGGEIRTRADQPAPVVTPVVLQRPEVVCSEIYEPVCGRDNITYINSCEAGLAGMFVYITGECAPNTLPTTTE</sequence>
<keyword evidence="1" id="KW-0812">Transmembrane</keyword>